<dbReference type="PANTHER" id="PTHR35936">
    <property type="entry name" value="MEMBRANE-BOUND LYTIC MUREIN TRANSGLYCOSYLASE F"/>
    <property type="match status" value="1"/>
</dbReference>
<dbReference type="EMBL" id="FJNE01000003">
    <property type="protein sequence ID" value="CZQ89506.1"/>
    <property type="molecule type" value="Genomic_DNA"/>
</dbReference>
<dbReference type="RefSeq" id="WP_087032421.1">
    <property type="nucleotide sequence ID" value="NZ_FJNE01000003.1"/>
</dbReference>
<keyword evidence="3 5" id="KW-0732">Signal</keyword>
<evidence type="ECO:0000256" key="1">
    <source>
        <dbReference type="ARBA" id="ARBA00004196"/>
    </source>
</evidence>
<evidence type="ECO:0000256" key="2">
    <source>
        <dbReference type="ARBA" id="ARBA00010333"/>
    </source>
</evidence>
<dbReference type="GO" id="GO:0030313">
    <property type="term" value="C:cell envelope"/>
    <property type="evidence" value="ECO:0007669"/>
    <property type="project" value="UniProtKB-SubCell"/>
</dbReference>
<dbReference type="PROSITE" id="PS51257">
    <property type="entry name" value="PROKAR_LIPOPROTEIN"/>
    <property type="match status" value="1"/>
</dbReference>
<evidence type="ECO:0000259" key="6">
    <source>
        <dbReference type="SMART" id="SM00062"/>
    </source>
</evidence>
<dbReference type="AlphaFoldDB" id="A0A143YKJ6"/>
<dbReference type="PROSITE" id="PS01039">
    <property type="entry name" value="SBP_BACTERIAL_3"/>
    <property type="match status" value="1"/>
</dbReference>
<comment type="subcellular location">
    <subcellularLocation>
        <location evidence="1">Cell envelope</location>
    </subcellularLocation>
</comment>
<dbReference type="Proteomes" id="UP000242754">
    <property type="component" value="Unassembled WGS sequence"/>
</dbReference>
<dbReference type="PANTHER" id="PTHR35936:SF34">
    <property type="entry name" value="ABC TRANSPORTER EXTRACELLULAR-BINDING PROTEIN YCKB-RELATED"/>
    <property type="match status" value="1"/>
</dbReference>
<dbReference type="SMART" id="SM00062">
    <property type="entry name" value="PBPb"/>
    <property type="match status" value="1"/>
</dbReference>
<sequence>MKKLLSKILFVGAAGLALAACGATNSTSSSSSTSSSAASQGTVLKTIEKNKQLRIGVEGTYPPFSYHDTKSGELVGFEVEIAKVIAKDLGVEPVFVETKWDSLIAGLDVNKYDIVINNVGVTEERQKAYDFTAPYFESYGQLAVSKDSGVQTLADYSGKKSAQSTTSNFAQNARDLGAEIVPVDGFNQAVELVSSGRADGTINDYITFLTYFKEHPESTLKLIDEKLPSNDKIGIILQKENTDFQTKLNDIIAKRTEDGTFKQIFEKYLGEDISVGANN</sequence>
<evidence type="ECO:0000256" key="4">
    <source>
        <dbReference type="RuleBase" id="RU003744"/>
    </source>
</evidence>
<name>A0A143YKJ6_9LACT</name>
<evidence type="ECO:0000256" key="3">
    <source>
        <dbReference type="ARBA" id="ARBA00022729"/>
    </source>
</evidence>
<accession>A0A143YKJ6</accession>
<dbReference type="InterPro" id="IPR001638">
    <property type="entry name" value="Solute-binding_3/MltF_N"/>
</dbReference>
<keyword evidence="8" id="KW-1185">Reference proteome</keyword>
<evidence type="ECO:0000256" key="5">
    <source>
        <dbReference type="SAM" id="SignalP"/>
    </source>
</evidence>
<feature type="signal peptide" evidence="5">
    <location>
        <begin position="1"/>
        <end position="19"/>
    </location>
</feature>
<dbReference type="SUPFAM" id="SSF53850">
    <property type="entry name" value="Periplasmic binding protein-like II"/>
    <property type="match status" value="1"/>
</dbReference>
<dbReference type="InterPro" id="IPR018313">
    <property type="entry name" value="SBP_3_CS"/>
</dbReference>
<feature type="chain" id="PRO_5039220822" description="Solute-binding protein family 3/N-terminal domain-containing protein" evidence="5">
    <location>
        <begin position="20"/>
        <end position="279"/>
    </location>
</feature>
<reference evidence="7 8" key="1">
    <citation type="submission" date="2016-02" db="EMBL/GenBank/DDBJ databases">
        <authorList>
            <person name="Wen L."/>
            <person name="He K."/>
            <person name="Yang H."/>
        </authorList>
    </citation>
    <scope>NUCLEOTIDE SEQUENCE [LARGE SCALE GENOMIC DNA]</scope>
    <source>
        <strain evidence="7">Trichococcus palustris</strain>
    </source>
</reference>
<organism evidence="7 8">
    <name type="scientific">Trichococcus palustris</name>
    <dbReference type="NCBI Taxonomy" id="140314"/>
    <lineage>
        <taxon>Bacteria</taxon>
        <taxon>Bacillati</taxon>
        <taxon>Bacillota</taxon>
        <taxon>Bacilli</taxon>
        <taxon>Lactobacillales</taxon>
        <taxon>Carnobacteriaceae</taxon>
        <taxon>Trichococcus</taxon>
    </lineage>
</organism>
<dbReference type="Gene3D" id="3.40.190.10">
    <property type="entry name" value="Periplasmic binding protein-like II"/>
    <property type="match status" value="2"/>
</dbReference>
<gene>
    <name evidence="7" type="ORF">Tpal_1143</name>
</gene>
<evidence type="ECO:0000313" key="7">
    <source>
        <dbReference type="EMBL" id="CZQ89506.1"/>
    </source>
</evidence>
<dbReference type="OrthoDB" id="8613538at2"/>
<protein>
    <recommendedName>
        <fullName evidence="6">Solute-binding protein family 3/N-terminal domain-containing protein</fullName>
    </recommendedName>
</protein>
<dbReference type="STRING" id="140314.SAMN04488076_12415"/>
<feature type="domain" description="Solute-binding protein family 3/N-terminal" evidence="6">
    <location>
        <begin position="52"/>
        <end position="272"/>
    </location>
</feature>
<comment type="similarity">
    <text evidence="2 4">Belongs to the bacterial solute-binding protein 3 family.</text>
</comment>
<evidence type="ECO:0000313" key="8">
    <source>
        <dbReference type="Proteomes" id="UP000242754"/>
    </source>
</evidence>
<dbReference type="Pfam" id="PF00497">
    <property type="entry name" value="SBP_bac_3"/>
    <property type="match status" value="1"/>
</dbReference>
<proteinExistence type="inferred from homology"/>